<reference evidence="5" key="1">
    <citation type="submission" date="2017-05" db="EMBL/GenBank/DDBJ databases">
        <authorList>
            <person name="Song R."/>
            <person name="Chenine A.L."/>
            <person name="Ruprecht R.M."/>
        </authorList>
    </citation>
    <scope>NUCLEOTIDE SEQUENCE [LARGE SCALE GENOMIC DNA]</scope>
</reference>
<dbReference type="Proteomes" id="UP000245764">
    <property type="component" value="Chromosome 2"/>
</dbReference>
<protein>
    <submittedName>
        <fullName evidence="4">Uncharacterized protein</fullName>
    </submittedName>
</protein>
<gene>
    <name evidence="4" type="ORF">ZT1E4_G2199</name>
</gene>
<evidence type="ECO:0000256" key="1">
    <source>
        <dbReference type="SAM" id="MobiDB-lite"/>
    </source>
</evidence>
<dbReference type="AlphaFoldDB" id="A0A2H1FW92"/>
<sequence>MFWRWTIAIVLLTITATRAQLNTDGSGASTRFVLCNETFDAANATGIFARNPNVDEGYQSGQPENTSRKTLPVNFAFTLTQYDNRSRLDASYWFNPRGADYADNFQLDYDVCASALQTVTDEVRYRGQSENGSCYDTFDEQCIDAIKSAAEQYALSLTQYPTPPPTSNLTWNSIGPVCDKIRDLLQDNFPQPCAKFFNGSAIAYLSTPLTGYNSSTIYSSSCSTNARYNDSYHRIFNQFVDYSDQAYATLARALIPVVTVWMPIANAERPSSIDYAHAELVCSHITQYTSGSEVPAPLTKPSDRSDASVSQGAIAGIVIAVVVGVGVIGALTAWCVVMKRRREPATASPEPRPTEKFPQYDNPPQPMTEGIILEMPVDGRQHELDGGMHIHNKGTKTQIGGRSMSIASEFLTHEEAKTKTGITLPLLRVRFLTARPVYICRSRPHPANCSSTPYPIISSADDPAVASNDSPPVPQGSGPSPLLTYSLKAISFIRATIGGVSLIFPDTLGTQRPISRSDAVVFRMLGLRELFLSEHLRTTIKETAENGGDTRDLRKAVDAMVYTGIADVGMYLFILTHAAKTWTGLGIDHRRVSAGVTMMAIGGAVTCVVGFAAVKFGGLRNTAQGTGSGRR</sequence>
<accession>A0A2H1FW92</accession>
<proteinExistence type="predicted"/>
<feature type="transmembrane region" description="Helical" evidence="2">
    <location>
        <begin position="591"/>
        <end position="614"/>
    </location>
</feature>
<dbReference type="EMBL" id="LT854254">
    <property type="protein sequence ID" value="SMR45582.1"/>
    <property type="molecule type" value="Genomic_DNA"/>
</dbReference>
<feature type="signal peptide" evidence="3">
    <location>
        <begin position="1"/>
        <end position="19"/>
    </location>
</feature>
<feature type="transmembrane region" description="Helical" evidence="2">
    <location>
        <begin position="559"/>
        <end position="579"/>
    </location>
</feature>
<keyword evidence="2" id="KW-0472">Membrane</keyword>
<organism evidence="4 5">
    <name type="scientific">Zymoseptoria tritici ST99CH_1E4</name>
    <dbReference type="NCBI Taxonomy" id="1276532"/>
    <lineage>
        <taxon>Eukaryota</taxon>
        <taxon>Fungi</taxon>
        <taxon>Dikarya</taxon>
        <taxon>Ascomycota</taxon>
        <taxon>Pezizomycotina</taxon>
        <taxon>Dothideomycetes</taxon>
        <taxon>Dothideomycetidae</taxon>
        <taxon>Mycosphaerellales</taxon>
        <taxon>Mycosphaerellaceae</taxon>
        <taxon>Zymoseptoria</taxon>
    </lineage>
</organism>
<feature type="region of interest" description="Disordered" evidence="1">
    <location>
        <begin position="342"/>
        <end position="368"/>
    </location>
</feature>
<keyword evidence="3" id="KW-0732">Signal</keyword>
<feature type="transmembrane region" description="Helical" evidence="2">
    <location>
        <begin position="313"/>
        <end position="337"/>
    </location>
</feature>
<keyword evidence="2" id="KW-0812">Transmembrane</keyword>
<evidence type="ECO:0000313" key="4">
    <source>
        <dbReference type="EMBL" id="SMR45582.1"/>
    </source>
</evidence>
<name>A0A2H1FW92_ZYMTR</name>
<evidence type="ECO:0000313" key="5">
    <source>
        <dbReference type="Proteomes" id="UP000245764"/>
    </source>
</evidence>
<feature type="chain" id="PRO_5013567732" evidence="3">
    <location>
        <begin position="20"/>
        <end position="631"/>
    </location>
</feature>
<keyword evidence="2" id="KW-1133">Transmembrane helix</keyword>
<evidence type="ECO:0000256" key="2">
    <source>
        <dbReference type="SAM" id="Phobius"/>
    </source>
</evidence>
<evidence type="ECO:0000256" key="3">
    <source>
        <dbReference type="SAM" id="SignalP"/>
    </source>
</evidence>